<dbReference type="EMBL" id="JAVYJV010000009">
    <property type="protein sequence ID" value="KAK4362511.1"/>
    <property type="molecule type" value="Genomic_DNA"/>
</dbReference>
<name>A0AAE1S4S0_9SOLA</name>
<proteinExistence type="predicted"/>
<reference evidence="2" key="1">
    <citation type="submission" date="2023-12" db="EMBL/GenBank/DDBJ databases">
        <title>Genome assembly of Anisodus tanguticus.</title>
        <authorList>
            <person name="Wang Y.-J."/>
        </authorList>
    </citation>
    <scope>NUCLEOTIDE SEQUENCE</scope>
    <source>
        <strain evidence="2">KB-2021</strain>
        <tissue evidence="2">Leaf</tissue>
    </source>
</reference>
<sequence>MQPMEVTNYGFQGKQNDGYWNNTGEGTSELHENINKATVIANQTEGHNGFTCLQGKMNQWQKANRHSPETDVVGINTARVFMDIRFLQLSSIMCISS</sequence>
<feature type="compositionally biased region" description="Polar residues" evidence="1">
    <location>
        <begin position="9"/>
        <end position="26"/>
    </location>
</feature>
<evidence type="ECO:0000313" key="3">
    <source>
        <dbReference type="Proteomes" id="UP001291623"/>
    </source>
</evidence>
<dbReference type="Proteomes" id="UP001291623">
    <property type="component" value="Unassembled WGS sequence"/>
</dbReference>
<dbReference type="AlphaFoldDB" id="A0AAE1S4S0"/>
<organism evidence="2 3">
    <name type="scientific">Anisodus tanguticus</name>
    <dbReference type="NCBI Taxonomy" id="243964"/>
    <lineage>
        <taxon>Eukaryota</taxon>
        <taxon>Viridiplantae</taxon>
        <taxon>Streptophyta</taxon>
        <taxon>Embryophyta</taxon>
        <taxon>Tracheophyta</taxon>
        <taxon>Spermatophyta</taxon>
        <taxon>Magnoliopsida</taxon>
        <taxon>eudicotyledons</taxon>
        <taxon>Gunneridae</taxon>
        <taxon>Pentapetalae</taxon>
        <taxon>asterids</taxon>
        <taxon>lamiids</taxon>
        <taxon>Solanales</taxon>
        <taxon>Solanaceae</taxon>
        <taxon>Solanoideae</taxon>
        <taxon>Hyoscyameae</taxon>
        <taxon>Anisodus</taxon>
    </lineage>
</organism>
<comment type="caution">
    <text evidence="2">The sequence shown here is derived from an EMBL/GenBank/DDBJ whole genome shotgun (WGS) entry which is preliminary data.</text>
</comment>
<evidence type="ECO:0000256" key="1">
    <source>
        <dbReference type="SAM" id="MobiDB-lite"/>
    </source>
</evidence>
<gene>
    <name evidence="2" type="ORF">RND71_017752</name>
</gene>
<accession>A0AAE1S4S0</accession>
<evidence type="ECO:0000313" key="2">
    <source>
        <dbReference type="EMBL" id="KAK4362511.1"/>
    </source>
</evidence>
<feature type="region of interest" description="Disordered" evidence="1">
    <location>
        <begin position="1"/>
        <end position="27"/>
    </location>
</feature>
<keyword evidence="3" id="KW-1185">Reference proteome</keyword>
<protein>
    <submittedName>
        <fullName evidence="2">Uncharacterized protein</fullName>
    </submittedName>
</protein>